<evidence type="ECO:0000256" key="1">
    <source>
        <dbReference type="ARBA" id="ARBA00022729"/>
    </source>
</evidence>
<comment type="caution">
    <text evidence="4">The sequence shown here is derived from an EMBL/GenBank/DDBJ whole genome shotgun (WGS) entry which is preliminary data.</text>
</comment>
<keyword evidence="5" id="KW-1185">Reference proteome</keyword>
<evidence type="ECO:0000259" key="3">
    <source>
        <dbReference type="Pfam" id="PF18962"/>
    </source>
</evidence>
<sequence>MKKLYLVLLLACFSTLTYAQNSSIAMNSSRGKASTEEIQDFKLFPNPVTDGRITIETRNNAPKNILIFDVFGTQVMQQKLVGRELNLSRLDKGVYILRVFENNKTATRKLIIR</sequence>
<proteinExistence type="predicted"/>
<dbReference type="RefSeq" id="WP_105002131.1">
    <property type="nucleotide sequence ID" value="NZ_MQVX01000001.1"/>
</dbReference>
<keyword evidence="1 2" id="KW-0732">Signal</keyword>
<evidence type="ECO:0000313" key="5">
    <source>
        <dbReference type="Proteomes" id="UP000239366"/>
    </source>
</evidence>
<dbReference type="Pfam" id="PF18962">
    <property type="entry name" value="Por_Secre_tail"/>
    <property type="match status" value="1"/>
</dbReference>
<dbReference type="EMBL" id="MQVX01000001">
    <property type="protein sequence ID" value="PQJ16457.1"/>
    <property type="molecule type" value="Genomic_DNA"/>
</dbReference>
<gene>
    <name evidence="4" type="ORF">BST99_12680</name>
</gene>
<protein>
    <recommendedName>
        <fullName evidence="3">Secretion system C-terminal sorting domain-containing protein</fullName>
    </recommendedName>
</protein>
<organism evidence="4 5">
    <name type="scientific">Aureicoccus marinus</name>
    <dbReference type="NCBI Taxonomy" id="754435"/>
    <lineage>
        <taxon>Bacteria</taxon>
        <taxon>Pseudomonadati</taxon>
        <taxon>Bacteroidota</taxon>
        <taxon>Flavobacteriia</taxon>
        <taxon>Flavobacteriales</taxon>
        <taxon>Flavobacteriaceae</taxon>
        <taxon>Aureicoccus</taxon>
    </lineage>
</organism>
<feature type="domain" description="Secretion system C-terminal sorting" evidence="3">
    <location>
        <begin position="43"/>
        <end position="112"/>
    </location>
</feature>
<dbReference type="AlphaFoldDB" id="A0A2S7TAB7"/>
<feature type="chain" id="PRO_5015516795" description="Secretion system C-terminal sorting domain-containing protein" evidence="2">
    <location>
        <begin position="20"/>
        <end position="113"/>
    </location>
</feature>
<evidence type="ECO:0000256" key="2">
    <source>
        <dbReference type="SAM" id="SignalP"/>
    </source>
</evidence>
<dbReference type="OrthoDB" id="862563at2"/>
<evidence type="ECO:0000313" key="4">
    <source>
        <dbReference type="EMBL" id="PQJ16457.1"/>
    </source>
</evidence>
<reference evidence="5" key="1">
    <citation type="submission" date="2016-11" db="EMBL/GenBank/DDBJ databases">
        <title>Trade-off between light-utilization and light-protection in marine flavobacteria.</title>
        <authorList>
            <person name="Kumagai Y."/>
            <person name="Yoshizawa S."/>
            <person name="Kogure K."/>
        </authorList>
    </citation>
    <scope>NUCLEOTIDE SEQUENCE [LARGE SCALE GENOMIC DNA]</scope>
    <source>
        <strain evidence="5">SG-18</strain>
    </source>
</reference>
<feature type="signal peptide" evidence="2">
    <location>
        <begin position="1"/>
        <end position="19"/>
    </location>
</feature>
<dbReference type="InterPro" id="IPR026444">
    <property type="entry name" value="Secre_tail"/>
</dbReference>
<accession>A0A2S7TAB7</accession>
<name>A0A2S7TAB7_9FLAO</name>
<dbReference type="NCBIfam" id="TIGR04183">
    <property type="entry name" value="Por_Secre_tail"/>
    <property type="match status" value="1"/>
</dbReference>
<dbReference type="Proteomes" id="UP000239366">
    <property type="component" value="Unassembled WGS sequence"/>
</dbReference>